<evidence type="ECO:0000256" key="5">
    <source>
        <dbReference type="ARBA" id="ARBA00022692"/>
    </source>
</evidence>
<evidence type="ECO:0000313" key="10">
    <source>
        <dbReference type="EMBL" id="EMA63850.1"/>
    </source>
</evidence>
<comment type="subcellular location">
    <subcellularLocation>
        <location evidence="1">Cell membrane</location>
        <topology evidence="1">Multi-pass membrane protein</topology>
    </subcellularLocation>
</comment>
<feature type="region of interest" description="Disordered" evidence="8">
    <location>
        <begin position="1"/>
        <end position="24"/>
    </location>
</feature>
<protein>
    <submittedName>
        <fullName evidence="10">AzlC family protein</fullName>
    </submittedName>
</protein>
<feature type="transmembrane region" description="Helical" evidence="9">
    <location>
        <begin position="156"/>
        <end position="179"/>
    </location>
</feature>
<gene>
    <name evidence="10" type="ORF">C469_01824</name>
</gene>
<dbReference type="GO" id="GO:0005886">
    <property type="term" value="C:plasma membrane"/>
    <property type="evidence" value="ECO:0007669"/>
    <property type="project" value="UniProtKB-SubCell"/>
</dbReference>
<dbReference type="EMBL" id="AOJG01000006">
    <property type="protein sequence ID" value="EMA63850.1"/>
    <property type="molecule type" value="Genomic_DNA"/>
</dbReference>
<evidence type="ECO:0000313" key="11">
    <source>
        <dbReference type="Proteomes" id="UP000011650"/>
    </source>
</evidence>
<dbReference type="InterPro" id="IPR011606">
    <property type="entry name" value="Brnchd-chn_aa_trnsp_permease"/>
</dbReference>
<evidence type="ECO:0000256" key="1">
    <source>
        <dbReference type="ARBA" id="ARBA00004651"/>
    </source>
</evidence>
<dbReference type="PANTHER" id="PTHR34979:SF1">
    <property type="entry name" value="INNER MEMBRANE PROTEIN YGAZ"/>
    <property type="match status" value="1"/>
</dbReference>
<evidence type="ECO:0000256" key="4">
    <source>
        <dbReference type="ARBA" id="ARBA00022475"/>
    </source>
</evidence>
<keyword evidence="4" id="KW-1003">Cell membrane</keyword>
<feature type="transmembrane region" description="Helical" evidence="9">
    <location>
        <begin position="42"/>
        <end position="60"/>
    </location>
</feature>
<proteinExistence type="inferred from homology"/>
<dbReference type="PATRIC" id="fig|1227482.3.peg.374"/>
<feature type="compositionally biased region" description="Low complexity" evidence="8">
    <location>
        <begin position="13"/>
        <end position="24"/>
    </location>
</feature>
<evidence type="ECO:0000256" key="3">
    <source>
        <dbReference type="ARBA" id="ARBA00022448"/>
    </source>
</evidence>
<dbReference type="Proteomes" id="UP000011650">
    <property type="component" value="Unassembled WGS sequence"/>
</dbReference>
<dbReference type="AlphaFoldDB" id="M0P4U3"/>
<comment type="similarity">
    <text evidence="2">Belongs to the AzlC family.</text>
</comment>
<accession>M0P4U3</accession>
<comment type="caution">
    <text evidence="10">The sequence shown here is derived from an EMBL/GenBank/DDBJ whole genome shotgun (WGS) entry which is preliminary data.</text>
</comment>
<dbReference type="Pfam" id="PF03591">
    <property type="entry name" value="AzlC"/>
    <property type="match status" value="1"/>
</dbReference>
<feature type="compositionally biased region" description="Acidic residues" evidence="8">
    <location>
        <begin position="1"/>
        <end position="12"/>
    </location>
</feature>
<feature type="transmembrane region" description="Helical" evidence="9">
    <location>
        <begin position="210"/>
        <end position="226"/>
    </location>
</feature>
<feature type="transmembrane region" description="Helical" evidence="9">
    <location>
        <begin position="185"/>
        <end position="203"/>
    </location>
</feature>
<evidence type="ECO:0000256" key="2">
    <source>
        <dbReference type="ARBA" id="ARBA00010735"/>
    </source>
</evidence>
<name>M0P4U3_9EURY</name>
<keyword evidence="6 9" id="KW-1133">Transmembrane helix</keyword>
<dbReference type="PANTHER" id="PTHR34979">
    <property type="entry name" value="INNER MEMBRANE PROTEIN YGAZ"/>
    <property type="match status" value="1"/>
</dbReference>
<dbReference type="GO" id="GO:1903785">
    <property type="term" value="P:L-valine transmembrane transport"/>
    <property type="evidence" value="ECO:0007669"/>
    <property type="project" value="TreeGrafter"/>
</dbReference>
<reference evidence="10 11" key="1">
    <citation type="journal article" date="2014" name="PLoS Genet.">
        <title>Phylogenetically driven sequencing of extremely halophilic archaea reveals strategies for static and dynamic osmo-response.</title>
        <authorList>
            <person name="Becker E.A."/>
            <person name="Seitzer P.M."/>
            <person name="Tritt A."/>
            <person name="Larsen D."/>
            <person name="Krusor M."/>
            <person name="Yao A.I."/>
            <person name="Wu D."/>
            <person name="Madern D."/>
            <person name="Eisen J.A."/>
            <person name="Darling A.E."/>
            <person name="Facciotti M.T."/>
        </authorList>
    </citation>
    <scope>NUCLEOTIDE SEQUENCE [LARGE SCALE GENOMIC DNA]</scope>
    <source>
        <strain evidence="10 11">DSM 21995</strain>
    </source>
</reference>
<keyword evidence="7 9" id="KW-0472">Membrane</keyword>
<sequence>MTVEGEISDDTSPDGTSPDATSPDDAGLYGDVWAGVRDVSPLLLGIAPFALVAGIAAVDAGLGLAEAVGMSVIVFAGASQLAALGLIGENAPLAVVVGTAVVINLRVVMYSASIAPHFADYGRRLRAGLAYLLTDQAYAISVAEFEANPERSRWRYYLGAGGGLWVVWQIGTVLGVVVGASVPDAWGLTFAVPLVFIALLVPAMKDRPTTAAGVAAGTVAVVAAGLPLNLGLLTGAVSGILVGLLTEVFGE</sequence>
<keyword evidence="11" id="KW-1185">Reference proteome</keyword>
<keyword evidence="3" id="KW-0813">Transport</keyword>
<feature type="transmembrane region" description="Helical" evidence="9">
    <location>
        <begin position="67"/>
        <end position="87"/>
    </location>
</feature>
<evidence type="ECO:0000256" key="8">
    <source>
        <dbReference type="SAM" id="MobiDB-lite"/>
    </source>
</evidence>
<keyword evidence="5 9" id="KW-0812">Transmembrane</keyword>
<dbReference type="STRING" id="1227482.C469_01824"/>
<evidence type="ECO:0000256" key="9">
    <source>
        <dbReference type="SAM" id="Phobius"/>
    </source>
</evidence>
<evidence type="ECO:0000256" key="7">
    <source>
        <dbReference type="ARBA" id="ARBA00023136"/>
    </source>
</evidence>
<feature type="transmembrane region" description="Helical" evidence="9">
    <location>
        <begin position="93"/>
        <end position="115"/>
    </location>
</feature>
<organism evidence="10 11">
    <name type="scientific">Halorubrum lipolyticum DSM 21995</name>
    <dbReference type="NCBI Taxonomy" id="1227482"/>
    <lineage>
        <taxon>Archaea</taxon>
        <taxon>Methanobacteriati</taxon>
        <taxon>Methanobacteriota</taxon>
        <taxon>Stenosarchaea group</taxon>
        <taxon>Halobacteria</taxon>
        <taxon>Halobacteriales</taxon>
        <taxon>Haloferacaceae</taxon>
        <taxon>Halorubrum</taxon>
    </lineage>
</organism>
<evidence type="ECO:0000256" key="6">
    <source>
        <dbReference type="ARBA" id="ARBA00022989"/>
    </source>
</evidence>